<dbReference type="InterPro" id="IPR027417">
    <property type="entry name" value="P-loop_NTPase"/>
</dbReference>
<dbReference type="Gene3D" id="3.40.50.300">
    <property type="entry name" value="P-loop containing nucleotide triphosphate hydrolases"/>
    <property type="match status" value="1"/>
</dbReference>
<sequence length="154" mass="17119">MELLPPRDDALSGFVHQEPFRLARTLPLIATRFTPPRSPGVLQPRDRLLQRLDAALTSTLTLVCAPAGFGKTTLLAQWYQHRQQQGDTLAWLSLDEDDSTPLLFMRYLQAALRPLWQAANTLPESAPGDDFRLFLAGLVKPAAPLSDFAVSDPR</sequence>
<dbReference type="GO" id="GO:0004674">
    <property type="term" value="F:protein serine/threonine kinase activity"/>
    <property type="evidence" value="ECO:0007669"/>
    <property type="project" value="UniProtKB-EC"/>
</dbReference>
<proteinExistence type="predicted"/>
<name>A0A485C2N6_RAOPL</name>
<evidence type="ECO:0000313" key="2">
    <source>
        <dbReference type="Proteomes" id="UP000345637"/>
    </source>
</evidence>
<dbReference type="AlphaFoldDB" id="A0A485C2N6"/>
<keyword evidence="1" id="KW-0808">Transferase</keyword>
<accession>A0A485C2N6</accession>
<dbReference type="EC" id="2.7.11.1" evidence="1"/>
<organism evidence="1 2">
    <name type="scientific">Raoultella planticola</name>
    <name type="common">Klebsiella planticola</name>
    <dbReference type="NCBI Taxonomy" id="575"/>
    <lineage>
        <taxon>Bacteria</taxon>
        <taxon>Pseudomonadati</taxon>
        <taxon>Pseudomonadota</taxon>
        <taxon>Gammaproteobacteria</taxon>
        <taxon>Enterobacterales</taxon>
        <taxon>Enterobacteriaceae</taxon>
        <taxon>Klebsiella/Raoultella group</taxon>
        <taxon>Raoultella</taxon>
    </lineage>
</organism>
<dbReference type="EMBL" id="CAADJE010000025">
    <property type="protein sequence ID" value="VFS75039.1"/>
    <property type="molecule type" value="Genomic_DNA"/>
</dbReference>
<gene>
    <name evidence="1" type="primary">pknK_1</name>
    <name evidence="1" type="ORF">NCTC12998_04578</name>
</gene>
<evidence type="ECO:0000313" key="1">
    <source>
        <dbReference type="EMBL" id="VFS75039.1"/>
    </source>
</evidence>
<dbReference type="SUPFAM" id="SSF52540">
    <property type="entry name" value="P-loop containing nucleoside triphosphate hydrolases"/>
    <property type="match status" value="1"/>
</dbReference>
<protein>
    <submittedName>
        <fullName evidence="1">Serine/threonine-protein kinase pknK</fullName>
        <ecNumber evidence="1">2.7.11.1</ecNumber>
    </submittedName>
</protein>
<reference evidence="1 2" key="1">
    <citation type="submission" date="2019-03" db="EMBL/GenBank/DDBJ databases">
        <authorList>
            <consortium name="Pathogen Informatics"/>
        </authorList>
    </citation>
    <scope>NUCLEOTIDE SEQUENCE [LARGE SCALE GENOMIC DNA]</scope>
    <source>
        <strain evidence="1 2">NCTC12998</strain>
    </source>
</reference>
<keyword evidence="1" id="KW-0418">Kinase</keyword>
<dbReference type="Proteomes" id="UP000345637">
    <property type="component" value="Unassembled WGS sequence"/>
</dbReference>